<dbReference type="Proteomes" id="UP000054477">
    <property type="component" value="Unassembled WGS sequence"/>
</dbReference>
<keyword evidence="2 3" id="KW-0819">tRNA processing</keyword>
<dbReference type="AlphaFoldDB" id="A0A0C9YJ45"/>
<dbReference type="EMBL" id="KN838536">
    <property type="protein sequence ID" value="KIK10352.1"/>
    <property type="molecule type" value="Genomic_DNA"/>
</dbReference>
<keyword evidence="1 3" id="KW-0963">Cytoplasm</keyword>
<feature type="region of interest" description="Disordered" evidence="4">
    <location>
        <begin position="426"/>
        <end position="470"/>
    </location>
</feature>
<evidence type="ECO:0000256" key="2">
    <source>
        <dbReference type="ARBA" id="ARBA00022694"/>
    </source>
</evidence>
<dbReference type="HOGENOM" id="CLU_024534_4_0_1"/>
<dbReference type="PANTHER" id="PTHR20882">
    <property type="entry name" value="CYTOPLASMIC TRNA 2-THIOLATION PROTEIN 2"/>
    <property type="match status" value="1"/>
</dbReference>
<evidence type="ECO:0000256" key="3">
    <source>
        <dbReference type="HAMAP-Rule" id="MF_03054"/>
    </source>
</evidence>
<dbReference type="InterPro" id="IPR014729">
    <property type="entry name" value="Rossmann-like_a/b/a_fold"/>
</dbReference>
<dbReference type="GO" id="GO:0000049">
    <property type="term" value="F:tRNA binding"/>
    <property type="evidence" value="ECO:0007669"/>
    <property type="project" value="InterPro"/>
</dbReference>
<dbReference type="PANTHER" id="PTHR20882:SF14">
    <property type="entry name" value="CYTOPLASMIC TRNA 2-THIOLATION PROTEIN 2"/>
    <property type="match status" value="1"/>
</dbReference>
<evidence type="ECO:0000313" key="5">
    <source>
        <dbReference type="EMBL" id="KIK10352.1"/>
    </source>
</evidence>
<keyword evidence="6" id="KW-1185">Reference proteome</keyword>
<dbReference type="GO" id="GO:0002143">
    <property type="term" value="P:tRNA wobble position uridine thiolation"/>
    <property type="evidence" value="ECO:0007669"/>
    <property type="project" value="TreeGrafter"/>
</dbReference>
<protein>
    <recommendedName>
        <fullName evidence="3">Cytoplasmic tRNA 2-thiolation protein 2</fullName>
    </recommendedName>
</protein>
<dbReference type="Pfam" id="PF10288">
    <property type="entry name" value="CTU2"/>
    <property type="match status" value="1"/>
</dbReference>
<dbReference type="InterPro" id="IPR019407">
    <property type="entry name" value="CTU2"/>
</dbReference>
<accession>A0A0C9YJ45</accession>
<dbReference type="OrthoDB" id="25129at2759"/>
<evidence type="ECO:0000256" key="4">
    <source>
        <dbReference type="SAM" id="MobiDB-lite"/>
    </source>
</evidence>
<dbReference type="UniPathway" id="UPA00988"/>
<dbReference type="GO" id="GO:0005829">
    <property type="term" value="C:cytosol"/>
    <property type="evidence" value="ECO:0007669"/>
    <property type="project" value="TreeGrafter"/>
</dbReference>
<dbReference type="GO" id="GO:0016783">
    <property type="term" value="F:sulfurtransferase activity"/>
    <property type="evidence" value="ECO:0007669"/>
    <property type="project" value="TreeGrafter"/>
</dbReference>
<dbReference type="HAMAP" id="MF_03054">
    <property type="entry name" value="CTU2"/>
    <property type="match status" value="1"/>
</dbReference>
<evidence type="ECO:0000256" key="1">
    <source>
        <dbReference type="ARBA" id="ARBA00022490"/>
    </source>
</evidence>
<gene>
    <name evidence="3" type="primary">NCS2</name>
    <name evidence="3" type="synonym">CTU2</name>
    <name evidence="5" type="ORF">K443DRAFT_147315</name>
</gene>
<evidence type="ECO:0000313" key="6">
    <source>
        <dbReference type="Proteomes" id="UP000054477"/>
    </source>
</evidence>
<dbReference type="Gene3D" id="3.40.50.620">
    <property type="entry name" value="HUPs"/>
    <property type="match status" value="2"/>
</dbReference>
<comment type="subcellular location">
    <subcellularLocation>
        <location evidence="3">Cytoplasm</location>
    </subcellularLocation>
</comment>
<dbReference type="GO" id="GO:0032447">
    <property type="term" value="P:protein urmylation"/>
    <property type="evidence" value="ECO:0007669"/>
    <property type="project" value="UniProtKB-UniRule"/>
</dbReference>
<organism evidence="5 6">
    <name type="scientific">Laccaria amethystina LaAM-08-1</name>
    <dbReference type="NCBI Taxonomy" id="1095629"/>
    <lineage>
        <taxon>Eukaryota</taxon>
        <taxon>Fungi</taxon>
        <taxon>Dikarya</taxon>
        <taxon>Basidiomycota</taxon>
        <taxon>Agaricomycotina</taxon>
        <taxon>Agaricomycetes</taxon>
        <taxon>Agaricomycetidae</taxon>
        <taxon>Agaricales</taxon>
        <taxon>Agaricineae</taxon>
        <taxon>Hydnangiaceae</taxon>
        <taxon>Laccaria</taxon>
    </lineage>
</organism>
<reference evidence="5 6" key="1">
    <citation type="submission" date="2014-04" db="EMBL/GenBank/DDBJ databases">
        <authorList>
            <consortium name="DOE Joint Genome Institute"/>
            <person name="Kuo A."/>
            <person name="Kohler A."/>
            <person name="Nagy L.G."/>
            <person name="Floudas D."/>
            <person name="Copeland A."/>
            <person name="Barry K.W."/>
            <person name="Cichocki N."/>
            <person name="Veneault-Fourrey C."/>
            <person name="LaButti K."/>
            <person name="Lindquist E.A."/>
            <person name="Lipzen A."/>
            <person name="Lundell T."/>
            <person name="Morin E."/>
            <person name="Murat C."/>
            <person name="Sun H."/>
            <person name="Tunlid A."/>
            <person name="Henrissat B."/>
            <person name="Grigoriev I.V."/>
            <person name="Hibbett D.S."/>
            <person name="Martin F."/>
            <person name="Nordberg H.P."/>
            <person name="Cantor M.N."/>
            <person name="Hua S.X."/>
        </authorList>
    </citation>
    <scope>NUCLEOTIDE SEQUENCE [LARGE SCALE GENOMIC DNA]</scope>
    <source>
        <strain evidence="5 6">LaAM-08-1</strain>
    </source>
</reference>
<feature type="compositionally biased region" description="Polar residues" evidence="4">
    <location>
        <begin position="429"/>
        <end position="439"/>
    </location>
</feature>
<reference evidence="6" key="2">
    <citation type="submission" date="2015-01" db="EMBL/GenBank/DDBJ databases">
        <title>Evolutionary Origins and Diversification of the Mycorrhizal Mutualists.</title>
        <authorList>
            <consortium name="DOE Joint Genome Institute"/>
            <consortium name="Mycorrhizal Genomics Consortium"/>
            <person name="Kohler A."/>
            <person name="Kuo A."/>
            <person name="Nagy L.G."/>
            <person name="Floudas D."/>
            <person name="Copeland A."/>
            <person name="Barry K.W."/>
            <person name="Cichocki N."/>
            <person name="Veneault-Fourrey C."/>
            <person name="LaButti K."/>
            <person name="Lindquist E.A."/>
            <person name="Lipzen A."/>
            <person name="Lundell T."/>
            <person name="Morin E."/>
            <person name="Murat C."/>
            <person name="Riley R."/>
            <person name="Ohm R."/>
            <person name="Sun H."/>
            <person name="Tunlid A."/>
            <person name="Henrissat B."/>
            <person name="Grigoriev I.V."/>
            <person name="Hibbett D.S."/>
            <person name="Martin F."/>
        </authorList>
    </citation>
    <scope>NUCLEOTIDE SEQUENCE [LARGE SCALE GENOMIC DNA]</scope>
    <source>
        <strain evidence="6">LaAM-08-1</strain>
    </source>
</reference>
<name>A0A0C9YJ45_9AGAR</name>
<sequence>MSCENPSVDKDALMARRPKFDKTKQCVKCKERTGNIVIRHAVYCKSCFFPLISTRFRKSLEPSVNPTPDGPRRKALKASGSLLVGLSGGLGSTVMLDLVTKTYFGAPSVTHIGEEASPLKLKGGKEHPRNMTGKDSEIWRGVPAVCYVEVCGAFPGAEDRTERVRQVVESYATTSLSSKFDFIPLRLEDAFDLEWWKRVGGGSLASSAQSLGMDMTNESKSLYSFVLPKLLIQKFTGLLFSSLPLSTPTLALQTYLSSLPTQTAIHSATQTLVRLLLLYTAASRRASHVLLGTSLTSLSVNLISGIAQGAGFSVAEEAMEEWRRDGKSGELTPSIRIVRPLRDVGIKECAIWAWWCGLRVVGRVRYLGGTQGIDSLTRDFITGLERDYPATVSTIARTCAKLTPKEGCDGVCLLCERPAQHGIQEWKSRTSTRSYNDAPSSSSGHGRPPHIANATDHPQHQPEPSPSSHLAPHLCYACHTTLTSRSSRGNVKHTSNSKVAPLPLWVGASRSLASTPEDSLGEVWATHRMGDGEMKAAIGDLLLNDS</sequence>
<dbReference type="STRING" id="1095629.A0A0C9YJ45"/>
<proteinExistence type="inferred from homology"/>
<dbReference type="GO" id="GO:0016779">
    <property type="term" value="F:nucleotidyltransferase activity"/>
    <property type="evidence" value="ECO:0007669"/>
    <property type="project" value="UniProtKB-UniRule"/>
</dbReference>
<comment type="function">
    <text evidence="3">Plays a central role in 2-thiolation of mcm(5)S(2)U at tRNA wobble positions of tRNA(Lys), tRNA(Glu) and tRNA(Gln). May act by forming a heterodimer with NCS6 that ligates sulfur from thiocarboxylated URM1 onto the uridine of tRNAs at wobble position. Prior mcm(5) tRNA modification by the elongator complex is required for 2-thiolation. May also be involved in protein urmylation.</text>
</comment>
<comment type="similarity">
    <text evidence="3">Belongs to the CTU2/NCS2 family.</text>
</comment>
<comment type="pathway">
    <text evidence="3">tRNA modification; 5-methoxycarbonylmethyl-2-thiouridine-tRNA biosynthesis.</text>
</comment>